<reference evidence="2" key="1">
    <citation type="submission" date="2016-10" db="EMBL/GenBank/DDBJ databases">
        <authorList>
            <person name="Varghese N."/>
            <person name="Submissions S."/>
        </authorList>
    </citation>
    <scope>NUCLEOTIDE SEQUENCE [LARGE SCALE GENOMIC DNA]</scope>
    <source>
        <strain evidence="2">DSM 12111</strain>
    </source>
</reference>
<dbReference type="InterPro" id="IPR036390">
    <property type="entry name" value="WH_DNA-bd_sf"/>
</dbReference>
<keyword evidence="2" id="KW-1185">Reference proteome</keyword>
<evidence type="ECO:0008006" key="3">
    <source>
        <dbReference type="Google" id="ProtNLM"/>
    </source>
</evidence>
<sequence>MAVGRKPANLEMQGGKGNRQRIWPALRKNREGISLYSLARASGVEDDTVLSYLRCLIAGGYVARNGRTYAAANYSLLRDIGAEAPKLNRDGTLNTQGRGVEAMWRILREVDARDLVQSTLACGEAVSLNTARSYLQWLHKAEYLVLVVAGKPGTPATMARYRLARGADTGPRPPMIQRIGQVFDPNLAEVVYRQQLGADQ</sequence>
<dbReference type="AlphaFoldDB" id="A0A1H4XV84"/>
<name>A0A1H4XV84_PSEAG</name>
<dbReference type="EMBL" id="FNSC01000001">
    <property type="protein sequence ID" value="SED09040.1"/>
    <property type="molecule type" value="Genomic_DNA"/>
</dbReference>
<dbReference type="STRING" id="53406.SAMN05421553_2011"/>
<dbReference type="Proteomes" id="UP000242849">
    <property type="component" value="Unassembled WGS sequence"/>
</dbReference>
<protein>
    <recommendedName>
        <fullName evidence="3">IclR helix-turn-helix domain-containing protein</fullName>
    </recommendedName>
</protein>
<organism evidence="1 2">
    <name type="scientific">Pseudomonas anguilliseptica</name>
    <dbReference type="NCBI Taxonomy" id="53406"/>
    <lineage>
        <taxon>Bacteria</taxon>
        <taxon>Pseudomonadati</taxon>
        <taxon>Pseudomonadota</taxon>
        <taxon>Gammaproteobacteria</taxon>
        <taxon>Pseudomonadales</taxon>
        <taxon>Pseudomonadaceae</taxon>
        <taxon>Pseudomonas</taxon>
    </lineage>
</organism>
<proteinExistence type="predicted"/>
<accession>A0A1H4XV84</accession>
<gene>
    <name evidence="1" type="ORF">SAMN05421553_2011</name>
</gene>
<dbReference type="SUPFAM" id="SSF46785">
    <property type="entry name" value="Winged helix' DNA-binding domain"/>
    <property type="match status" value="1"/>
</dbReference>
<evidence type="ECO:0000313" key="2">
    <source>
        <dbReference type="Proteomes" id="UP000242849"/>
    </source>
</evidence>
<evidence type="ECO:0000313" key="1">
    <source>
        <dbReference type="EMBL" id="SED09040.1"/>
    </source>
</evidence>
<dbReference type="RefSeq" id="WP_090379847.1">
    <property type="nucleotide sequence ID" value="NZ_FNSC01000001.1"/>
</dbReference>
<dbReference type="OrthoDB" id="8080957at2"/>